<organism evidence="1 2">
    <name type="scientific">Paramuricea clavata</name>
    <name type="common">Red gorgonian</name>
    <name type="synonym">Violescent sea-whip</name>
    <dbReference type="NCBI Taxonomy" id="317549"/>
    <lineage>
        <taxon>Eukaryota</taxon>
        <taxon>Metazoa</taxon>
        <taxon>Cnidaria</taxon>
        <taxon>Anthozoa</taxon>
        <taxon>Octocorallia</taxon>
        <taxon>Malacalcyonacea</taxon>
        <taxon>Plexauridae</taxon>
        <taxon>Paramuricea</taxon>
    </lineage>
</organism>
<evidence type="ECO:0000313" key="1">
    <source>
        <dbReference type="EMBL" id="CAB3990278.1"/>
    </source>
</evidence>
<dbReference type="PROSITE" id="PS50878">
    <property type="entry name" value="RT_POL"/>
    <property type="match status" value="1"/>
</dbReference>
<accession>A0A7D9HTN4</accession>
<sequence length="109" mass="12294">MPVKFGVLQGSVVGPILFSLFCNDLPDTNNSDDGDIYMYADDTTQYAIGPTQDLVAEMLNKILSKLYLWRCHHQLTPHPDKTEYMIMSPLQCLKLGESQIKRVSSQQDA</sequence>
<reference evidence="1" key="1">
    <citation type="submission" date="2020-04" db="EMBL/GenBank/DDBJ databases">
        <authorList>
            <person name="Alioto T."/>
            <person name="Alioto T."/>
            <person name="Gomez Garrido J."/>
        </authorList>
    </citation>
    <scope>NUCLEOTIDE SEQUENCE</scope>
    <source>
        <strain evidence="1">A484AB</strain>
    </source>
</reference>
<keyword evidence="2" id="KW-1185">Reference proteome</keyword>
<gene>
    <name evidence="1" type="ORF">PACLA_8A036357</name>
</gene>
<proteinExistence type="predicted"/>
<dbReference type="Proteomes" id="UP001152795">
    <property type="component" value="Unassembled WGS sequence"/>
</dbReference>
<dbReference type="AlphaFoldDB" id="A0A7D9HTN4"/>
<dbReference type="OrthoDB" id="414730at2759"/>
<dbReference type="EMBL" id="CACRXK020001634">
    <property type="protein sequence ID" value="CAB3990278.1"/>
    <property type="molecule type" value="Genomic_DNA"/>
</dbReference>
<protein>
    <submittedName>
        <fullName evidence="1">Uncharacterized protein</fullName>
    </submittedName>
</protein>
<dbReference type="Pfam" id="PF00078">
    <property type="entry name" value="RVT_1"/>
    <property type="match status" value="1"/>
</dbReference>
<name>A0A7D9HTN4_PARCT</name>
<evidence type="ECO:0000313" key="2">
    <source>
        <dbReference type="Proteomes" id="UP001152795"/>
    </source>
</evidence>
<comment type="caution">
    <text evidence="1">The sequence shown here is derived from an EMBL/GenBank/DDBJ whole genome shotgun (WGS) entry which is preliminary data.</text>
</comment>
<dbReference type="InterPro" id="IPR000477">
    <property type="entry name" value="RT_dom"/>
</dbReference>